<evidence type="ECO:0000259" key="5">
    <source>
        <dbReference type="PROSITE" id="PS51900"/>
    </source>
</evidence>
<evidence type="ECO:0000256" key="1">
    <source>
        <dbReference type="ARBA" id="ARBA00022908"/>
    </source>
</evidence>
<evidence type="ECO:0000256" key="4">
    <source>
        <dbReference type="PROSITE-ProRule" id="PRU01248"/>
    </source>
</evidence>
<dbReference type="GO" id="GO:0006310">
    <property type="term" value="P:DNA recombination"/>
    <property type="evidence" value="ECO:0007669"/>
    <property type="project" value="UniProtKB-KW"/>
</dbReference>
<keyword evidence="3" id="KW-0233">DNA recombination</keyword>
<evidence type="ECO:0000313" key="6">
    <source>
        <dbReference type="EMBL" id="TCK05872.1"/>
    </source>
</evidence>
<evidence type="ECO:0000256" key="3">
    <source>
        <dbReference type="ARBA" id="ARBA00023172"/>
    </source>
</evidence>
<dbReference type="InterPro" id="IPR046668">
    <property type="entry name" value="DUF6538"/>
</dbReference>
<comment type="caution">
    <text evidence="6">The sequence shown here is derived from an EMBL/GenBank/DDBJ whole genome shotgun (WGS) entry which is preliminary data.</text>
</comment>
<reference evidence="6 7" key="1">
    <citation type="submission" date="2019-03" db="EMBL/GenBank/DDBJ databases">
        <title>Genomic Encyclopedia of Archaeal and Bacterial Type Strains, Phase II (KMG-II): from individual species to whole genera.</title>
        <authorList>
            <person name="Goeker M."/>
        </authorList>
    </citation>
    <scope>NUCLEOTIDE SEQUENCE [LARGE SCALE GENOMIC DNA]</scope>
    <source>
        <strain evidence="6 7">DSM 27697</strain>
    </source>
</reference>
<dbReference type="InterPro" id="IPR010998">
    <property type="entry name" value="Integrase_recombinase_N"/>
</dbReference>
<accession>A0A4R1GN76</accession>
<dbReference type="Gene3D" id="1.10.443.10">
    <property type="entry name" value="Intergrase catalytic core"/>
    <property type="match status" value="1"/>
</dbReference>
<dbReference type="EMBL" id="SMFU01000009">
    <property type="protein sequence ID" value="TCK05872.1"/>
    <property type="molecule type" value="Genomic_DNA"/>
</dbReference>
<sequence>MRIPHTYRDSHGTYYVRYVIPAKIRPLLPGIGRDVRKSLKTKEAHRARLTSRRFVALLDRLIGEFELSEYRDAAFYVHLITTADPFGNEVRIERDDPAEEISMYKELHHMWASEWADTPHASAKLASLNADLLRRDRAEQAKVHTTAEVIDAFIRDKRAALRGQPMKELRSGLELFNHFMGDTPFNALTKAKLREFRDAVPRLPARIAHNVKLKTMSFPELLTVTEQNGLKRMSARTVDTKISAVRQLLKWAVETTDFIREDLSGVLKRKYVNDTDNQATSPYKAFERQHLKNLISSYLYRGEIPTRMRTMSPYRFWIPLIALYTGARLEEICQLYLQDVVEMDGVLMFRITPDDDEGVGKKVKIKTLSSHRSVPVHSRLIEFGLPEYVRELRAEGQVRLFPDLGNDNAKGKFGFDAGKWFGDTMRKTIDYEKGQGYCFHSFRKNFIQQLQNVTDVPREVRKALVGHSVGDGDVHEVYEGEYSPAVLKANIEHLKYDFLDITGVSWADYKARLSAWKGLTGR</sequence>
<feature type="domain" description="Core-binding (CB)" evidence="5">
    <location>
        <begin position="144"/>
        <end position="253"/>
    </location>
</feature>
<dbReference type="PROSITE" id="PS51900">
    <property type="entry name" value="CB"/>
    <property type="match status" value="1"/>
</dbReference>
<dbReference type="Proteomes" id="UP000294546">
    <property type="component" value="Unassembled WGS sequence"/>
</dbReference>
<name>A0A4R1GN76_9GAMM</name>
<dbReference type="InterPro" id="IPR011010">
    <property type="entry name" value="DNA_brk_join_enz"/>
</dbReference>
<dbReference type="Pfam" id="PF20172">
    <property type="entry name" value="DUF6538"/>
    <property type="match status" value="1"/>
</dbReference>
<protein>
    <recommendedName>
        <fullName evidence="5">Core-binding (CB) domain-containing protein</fullName>
    </recommendedName>
</protein>
<dbReference type="InterPro" id="IPR044068">
    <property type="entry name" value="CB"/>
</dbReference>
<gene>
    <name evidence="6" type="ORF">CLV83_2812</name>
</gene>
<dbReference type="GO" id="GO:0015074">
    <property type="term" value="P:DNA integration"/>
    <property type="evidence" value="ECO:0007669"/>
    <property type="project" value="UniProtKB-KW"/>
</dbReference>
<dbReference type="InterPro" id="IPR013762">
    <property type="entry name" value="Integrase-like_cat_sf"/>
</dbReference>
<keyword evidence="7" id="KW-1185">Reference proteome</keyword>
<evidence type="ECO:0000313" key="7">
    <source>
        <dbReference type="Proteomes" id="UP000294546"/>
    </source>
</evidence>
<keyword evidence="2 4" id="KW-0238">DNA-binding</keyword>
<keyword evidence="1" id="KW-0229">DNA integration</keyword>
<dbReference type="GO" id="GO:0003677">
    <property type="term" value="F:DNA binding"/>
    <property type="evidence" value="ECO:0007669"/>
    <property type="project" value="UniProtKB-UniRule"/>
</dbReference>
<dbReference type="AlphaFoldDB" id="A0A4R1GN76"/>
<dbReference type="CDD" id="cd01184">
    <property type="entry name" value="INT_C_like_1"/>
    <property type="match status" value="1"/>
</dbReference>
<proteinExistence type="predicted"/>
<dbReference type="SUPFAM" id="SSF56349">
    <property type="entry name" value="DNA breaking-rejoining enzymes"/>
    <property type="match status" value="1"/>
</dbReference>
<evidence type="ECO:0000256" key="2">
    <source>
        <dbReference type="ARBA" id="ARBA00023125"/>
    </source>
</evidence>
<organism evidence="6 7">
    <name type="scientific">Marinobacterium mangrovicola</name>
    <dbReference type="NCBI Taxonomy" id="1476959"/>
    <lineage>
        <taxon>Bacteria</taxon>
        <taxon>Pseudomonadati</taxon>
        <taxon>Pseudomonadota</taxon>
        <taxon>Gammaproteobacteria</taxon>
        <taxon>Oceanospirillales</taxon>
        <taxon>Oceanospirillaceae</taxon>
        <taxon>Marinobacterium</taxon>
    </lineage>
</organism>
<dbReference type="Gene3D" id="1.10.150.130">
    <property type="match status" value="1"/>
</dbReference>